<evidence type="ECO:0000259" key="2">
    <source>
        <dbReference type="Pfam" id="PF10077"/>
    </source>
</evidence>
<evidence type="ECO:0000313" key="3">
    <source>
        <dbReference type="EMBL" id="RKF03999.1"/>
    </source>
</evidence>
<keyword evidence="1" id="KW-0040">ANK repeat</keyword>
<evidence type="ECO:0000313" key="4">
    <source>
        <dbReference type="Proteomes" id="UP000285780"/>
    </source>
</evidence>
<feature type="domain" description="DUF2314" evidence="2">
    <location>
        <begin position="16"/>
        <end position="150"/>
    </location>
</feature>
<dbReference type="InterPro" id="IPR036770">
    <property type="entry name" value="Ankyrin_rpt-contain_sf"/>
</dbReference>
<dbReference type="Proteomes" id="UP000285780">
    <property type="component" value="Unassembled WGS sequence"/>
</dbReference>
<dbReference type="Pfam" id="PF10077">
    <property type="entry name" value="DUF2314"/>
    <property type="match status" value="1"/>
</dbReference>
<dbReference type="AlphaFoldDB" id="A0A420E1Q2"/>
<accession>A0A420E1Q2</accession>
<name>A0A420E1Q2_9FLAO</name>
<evidence type="ECO:0000256" key="1">
    <source>
        <dbReference type="PROSITE-ProRule" id="PRU00023"/>
    </source>
</evidence>
<reference evidence="3 4" key="1">
    <citation type="submission" date="2018-09" db="EMBL/GenBank/DDBJ databases">
        <title>Genomic Encyclopedia of Archaeal and Bacterial Type Strains, Phase II (KMG-II): from individual species to whole genera.</title>
        <authorList>
            <person name="Goeker M."/>
        </authorList>
    </citation>
    <scope>NUCLEOTIDE SEQUENCE [LARGE SCALE GENOMIC DNA]</scope>
    <source>
        <strain evidence="3 4">DSM 16505</strain>
    </source>
</reference>
<dbReference type="Gene3D" id="1.25.40.20">
    <property type="entry name" value="Ankyrin repeat-containing domain"/>
    <property type="match status" value="1"/>
</dbReference>
<dbReference type="RefSeq" id="WP_120186836.1">
    <property type="nucleotide sequence ID" value="NZ_RAQM01000008.1"/>
</dbReference>
<dbReference type="InterPro" id="IPR002110">
    <property type="entry name" value="Ankyrin_rpt"/>
</dbReference>
<dbReference type="SUPFAM" id="SSF48403">
    <property type="entry name" value="Ankyrin repeat"/>
    <property type="match status" value="1"/>
</dbReference>
<gene>
    <name evidence="3" type="ORF">C8N26_1631</name>
</gene>
<protein>
    <submittedName>
        <fullName evidence="3">Uncharacterized protein YegJ (DUF2314 family)</fullName>
    </submittedName>
</protein>
<feature type="repeat" description="ANK" evidence="1">
    <location>
        <begin position="199"/>
        <end position="231"/>
    </location>
</feature>
<proteinExistence type="predicted"/>
<dbReference type="InterPro" id="IPR018756">
    <property type="entry name" value="DUF2314"/>
</dbReference>
<comment type="caution">
    <text evidence="3">The sequence shown here is derived from an EMBL/GenBank/DDBJ whole genome shotgun (WGS) entry which is preliminary data.</text>
</comment>
<dbReference type="EMBL" id="RAQM01000008">
    <property type="protein sequence ID" value="RKF03999.1"/>
    <property type="molecule type" value="Genomic_DNA"/>
</dbReference>
<dbReference type="PROSITE" id="PS50088">
    <property type="entry name" value="ANK_REPEAT"/>
    <property type="match status" value="1"/>
</dbReference>
<keyword evidence="4" id="KW-1185">Reference proteome</keyword>
<sequence length="253" mass="29500">MNKEEEKKVFYAQQNELMKQASKDAQKNFKYFWRELYWEYRRIIPAHDFALVKIPFEQTFEGLNEPVIEHMWINNINFDGEIITGELVNSPNRLTNIKNGDFVTRKIKEISDWMISIQGKTYGGFTIQVMRSGMNDTERKNHDNAWGLDFGDYNKPLLVFEQIENPENLIEHPMSVNMGDKVREFLNDNPKELTKADENGLNLLHKEAIAGNKTNIDVLLELGADKNVKSSHGKTALDYAEFMNWEHIKDVLN</sequence>
<organism evidence="3 4">
    <name type="scientific">Tenacibaculum lutimaris</name>
    <dbReference type="NCBI Taxonomy" id="285258"/>
    <lineage>
        <taxon>Bacteria</taxon>
        <taxon>Pseudomonadati</taxon>
        <taxon>Bacteroidota</taxon>
        <taxon>Flavobacteriia</taxon>
        <taxon>Flavobacteriales</taxon>
        <taxon>Flavobacteriaceae</taxon>
        <taxon>Tenacibaculum</taxon>
    </lineage>
</organism>